<evidence type="ECO:0000313" key="1">
    <source>
        <dbReference type="EMBL" id="MBW7476300.1"/>
    </source>
</evidence>
<gene>
    <name evidence="1" type="ORF">K0T92_16325</name>
</gene>
<protein>
    <submittedName>
        <fullName evidence="1">Uncharacterized protein</fullName>
    </submittedName>
</protein>
<dbReference type="RefSeq" id="WP_219873545.1">
    <property type="nucleotide sequence ID" value="NZ_JAHZIJ010000012.1"/>
</dbReference>
<organism evidence="1 2">
    <name type="scientific">Paenibacillus oenotherae</name>
    <dbReference type="NCBI Taxonomy" id="1435645"/>
    <lineage>
        <taxon>Bacteria</taxon>
        <taxon>Bacillati</taxon>
        <taxon>Bacillota</taxon>
        <taxon>Bacilli</taxon>
        <taxon>Bacillales</taxon>
        <taxon>Paenibacillaceae</taxon>
        <taxon>Paenibacillus</taxon>
    </lineage>
</organism>
<comment type="caution">
    <text evidence="1">The sequence shown here is derived from an EMBL/GenBank/DDBJ whole genome shotgun (WGS) entry which is preliminary data.</text>
</comment>
<dbReference type="Proteomes" id="UP000812277">
    <property type="component" value="Unassembled WGS sequence"/>
</dbReference>
<accession>A0ABS7D8N4</accession>
<proteinExistence type="predicted"/>
<sequence length="143" mass="16391">MSFKREHVTNNDAEIIDNLKEQFGYPKKDHKFSTWIIDRETNDFLVKIGGDGFHNKKKPGVFIYGSRVGITRIEADYTVAGRALDGCGVFWNIIKIVAPIAYKDEKDMLLNSIHLAFRCYGIGFDPAMIHAFELNYHCDPEFV</sequence>
<dbReference type="EMBL" id="JAHZIJ010000012">
    <property type="protein sequence ID" value="MBW7476300.1"/>
    <property type="molecule type" value="Genomic_DNA"/>
</dbReference>
<name>A0ABS7D8N4_9BACL</name>
<reference evidence="1 2" key="1">
    <citation type="submission" date="2021-07" db="EMBL/GenBank/DDBJ databases">
        <title>Paenibacillus radiodurans sp. nov., isolated from the southeastern edge of Tengger Desert.</title>
        <authorList>
            <person name="Zhang G."/>
        </authorList>
    </citation>
    <scope>NUCLEOTIDE SEQUENCE [LARGE SCALE GENOMIC DNA]</scope>
    <source>
        <strain evidence="1 2">DT7-4</strain>
    </source>
</reference>
<keyword evidence="2" id="KW-1185">Reference proteome</keyword>
<evidence type="ECO:0000313" key="2">
    <source>
        <dbReference type="Proteomes" id="UP000812277"/>
    </source>
</evidence>